<proteinExistence type="predicted"/>
<dbReference type="PANTHER" id="PTHR19271:SF16">
    <property type="entry name" value="CYTOCHROME B"/>
    <property type="match status" value="1"/>
</dbReference>
<dbReference type="InterPro" id="IPR048259">
    <property type="entry name" value="Cytochrome_b_N_euk/bac"/>
</dbReference>
<dbReference type="PROSITE" id="PS51002">
    <property type="entry name" value="CYTB_NTER"/>
    <property type="match status" value="1"/>
</dbReference>
<name>A0A564ZIM5_9BACT</name>
<keyword evidence="15" id="KW-1185">Reference proteome</keyword>
<evidence type="ECO:0000256" key="2">
    <source>
        <dbReference type="ARBA" id="ARBA00022448"/>
    </source>
</evidence>
<dbReference type="PANTHER" id="PTHR19271">
    <property type="entry name" value="CYTOCHROME B"/>
    <property type="match status" value="1"/>
</dbReference>
<evidence type="ECO:0000256" key="5">
    <source>
        <dbReference type="ARBA" id="ARBA00022692"/>
    </source>
</evidence>
<feature type="transmembrane region" description="Helical" evidence="11">
    <location>
        <begin position="336"/>
        <end position="358"/>
    </location>
</feature>
<reference evidence="14 15" key="1">
    <citation type="submission" date="2019-07" db="EMBL/GenBank/DDBJ databases">
        <authorList>
            <person name="Cremers G."/>
        </authorList>
    </citation>
    <scope>NUCLEOTIDE SEQUENCE [LARGE SCALE GENOMIC DNA]</scope>
</reference>
<keyword evidence="6" id="KW-0479">Metal-binding</keyword>
<dbReference type="CDD" id="cd00284">
    <property type="entry name" value="Cytochrome_b_N"/>
    <property type="match status" value="1"/>
</dbReference>
<keyword evidence="2" id="KW-0813">Transport</keyword>
<dbReference type="InterPro" id="IPR036150">
    <property type="entry name" value="Cyt_b/b6_C_sf"/>
</dbReference>
<evidence type="ECO:0000256" key="10">
    <source>
        <dbReference type="ARBA" id="ARBA00023136"/>
    </source>
</evidence>
<gene>
    <name evidence="14" type="ORF">MELA_01530</name>
</gene>
<dbReference type="AlphaFoldDB" id="A0A564ZIM5"/>
<evidence type="ECO:0000256" key="1">
    <source>
        <dbReference type="ARBA" id="ARBA00004141"/>
    </source>
</evidence>
<dbReference type="InterPro" id="IPR005797">
    <property type="entry name" value="Cyt_b/b6_N"/>
</dbReference>
<evidence type="ECO:0000256" key="8">
    <source>
        <dbReference type="ARBA" id="ARBA00022989"/>
    </source>
</evidence>
<organism evidence="14 15">
    <name type="scientific">Candidatus Methylomirabilis lanthanidiphila</name>
    <dbReference type="NCBI Taxonomy" id="2211376"/>
    <lineage>
        <taxon>Bacteria</taxon>
        <taxon>Candidatus Methylomirabilota</taxon>
        <taxon>Candidatus Methylomirabilia</taxon>
        <taxon>Candidatus Methylomirabilales</taxon>
        <taxon>Candidatus Methylomirabilaceae</taxon>
        <taxon>Candidatus Methylomirabilis</taxon>
    </lineage>
</organism>
<keyword evidence="10 11" id="KW-0472">Membrane</keyword>
<keyword evidence="4" id="KW-0679">Respiratory chain</keyword>
<evidence type="ECO:0000313" key="14">
    <source>
        <dbReference type="EMBL" id="VUZ85154.1"/>
    </source>
</evidence>
<dbReference type="Pfam" id="PF00033">
    <property type="entry name" value="Cytochrome_B"/>
    <property type="match status" value="1"/>
</dbReference>
<keyword evidence="7" id="KW-0249">Electron transport</keyword>
<keyword evidence="3" id="KW-0349">Heme</keyword>
<evidence type="ECO:0000256" key="4">
    <source>
        <dbReference type="ARBA" id="ARBA00022660"/>
    </source>
</evidence>
<feature type="transmembrane region" description="Helical" evidence="11">
    <location>
        <begin position="305"/>
        <end position="324"/>
    </location>
</feature>
<feature type="transmembrane region" description="Helical" evidence="11">
    <location>
        <begin position="187"/>
        <end position="208"/>
    </location>
</feature>
<protein>
    <submittedName>
        <fullName evidence="14">Cytochrome bc complex cytochrome b subunit</fullName>
    </submittedName>
</protein>
<dbReference type="Pfam" id="PF00032">
    <property type="entry name" value="Cytochrom_B_C"/>
    <property type="match status" value="1"/>
</dbReference>
<dbReference type="GO" id="GO:0009055">
    <property type="term" value="F:electron transfer activity"/>
    <property type="evidence" value="ECO:0007669"/>
    <property type="project" value="InterPro"/>
</dbReference>
<dbReference type="InterPro" id="IPR005798">
    <property type="entry name" value="Cyt_b/b6_C"/>
</dbReference>
<dbReference type="PROSITE" id="PS51003">
    <property type="entry name" value="CYTB_CTER"/>
    <property type="match status" value="1"/>
</dbReference>
<comment type="subcellular location">
    <subcellularLocation>
        <location evidence="1">Membrane</location>
        <topology evidence="1">Multi-pass membrane protein</topology>
    </subcellularLocation>
</comment>
<evidence type="ECO:0000256" key="3">
    <source>
        <dbReference type="ARBA" id="ARBA00022617"/>
    </source>
</evidence>
<dbReference type="GO" id="GO:0022904">
    <property type="term" value="P:respiratory electron transport chain"/>
    <property type="evidence" value="ECO:0007669"/>
    <property type="project" value="InterPro"/>
</dbReference>
<dbReference type="InterPro" id="IPR027387">
    <property type="entry name" value="Cytb/b6-like_sf"/>
</dbReference>
<dbReference type="SUPFAM" id="SSF81648">
    <property type="entry name" value="a domain/subunit of cytochrome bc1 complex (Ubiquinol-cytochrome c reductase)"/>
    <property type="match status" value="1"/>
</dbReference>
<keyword evidence="8 11" id="KW-1133">Transmembrane helix</keyword>
<evidence type="ECO:0000256" key="6">
    <source>
        <dbReference type="ARBA" id="ARBA00022723"/>
    </source>
</evidence>
<feature type="transmembrane region" description="Helical" evidence="11">
    <location>
        <begin position="91"/>
        <end position="109"/>
    </location>
</feature>
<feature type="domain" description="Cytochrome b/b6 N-terminal region profile" evidence="12">
    <location>
        <begin position="6"/>
        <end position="218"/>
    </location>
</feature>
<dbReference type="GO" id="GO:0016491">
    <property type="term" value="F:oxidoreductase activity"/>
    <property type="evidence" value="ECO:0007669"/>
    <property type="project" value="InterPro"/>
</dbReference>
<feature type="domain" description="Cytochrome b/b6 C-terminal region profile" evidence="13">
    <location>
        <begin position="224"/>
        <end position="361"/>
    </location>
</feature>
<evidence type="ECO:0000313" key="15">
    <source>
        <dbReference type="Proteomes" id="UP000334340"/>
    </source>
</evidence>
<evidence type="ECO:0000256" key="9">
    <source>
        <dbReference type="ARBA" id="ARBA00023004"/>
    </source>
</evidence>
<dbReference type="InterPro" id="IPR016174">
    <property type="entry name" value="Di-haem_cyt_TM"/>
</dbReference>
<dbReference type="GO" id="GO:0046872">
    <property type="term" value="F:metal ion binding"/>
    <property type="evidence" value="ECO:0007669"/>
    <property type="project" value="UniProtKB-KW"/>
</dbReference>
<evidence type="ECO:0000256" key="11">
    <source>
        <dbReference type="SAM" id="Phobius"/>
    </source>
</evidence>
<evidence type="ECO:0000256" key="7">
    <source>
        <dbReference type="ARBA" id="ARBA00022982"/>
    </source>
</evidence>
<accession>A0A564ZIM5</accession>
<sequence length="361" mass="40664">MAGVRIAAWLEERIDLWPLRHFVQKKVIPVHRHTVWYYFGGMTLFLFGIQVATGILLTLYYRPSGEEAYESVQFIMTDVQFGWLVRSIHSWSANLMVLTMMIHMFSVYLTQAYRKPRELTWVTGILLFGIVLFFGFSGYLLPWNVLSYFATKVGTEIVGQFPLVGPVLMRLLRGSDEVTGATVSRFYGMHIAILPALMTAILGLHLFLVQKQGMSVPLAVERAHRGQPLRTMPFVPNFLLRDLFGWFVALGLLAALAALFPWELGQKADPFAPAPAGIRPEWFFVFMFQSLKYIPAKIGPFEGEVLGVLGFSLGGLFLLLVPFLDKRSAMGEPSPLFRLIGIGIIAYIVIFTFLGYVAPVK</sequence>
<feature type="transmembrane region" description="Helical" evidence="11">
    <location>
        <begin position="121"/>
        <end position="141"/>
    </location>
</feature>
<dbReference type="GO" id="GO:0016020">
    <property type="term" value="C:membrane"/>
    <property type="evidence" value="ECO:0007669"/>
    <property type="project" value="UniProtKB-SubCell"/>
</dbReference>
<keyword evidence="5 11" id="KW-0812">Transmembrane</keyword>
<feature type="transmembrane region" description="Helical" evidence="11">
    <location>
        <begin position="35"/>
        <end position="61"/>
    </location>
</feature>
<dbReference type="Gene3D" id="1.20.810.10">
    <property type="entry name" value="Cytochrome Bc1 Complex, Chain C"/>
    <property type="match status" value="1"/>
</dbReference>
<evidence type="ECO:0000259" key="12">
    <source>
        <dbReference type="PROSITE" id="PS51002"/>
    </source>
</evidence>
<keyword evidence="9" id="KW-0408">Iron</keyword>
<dbReference type="Proteomes" id="UP000334340">
    <property type="component" value="Unassembled WGS sequence"/>
</dbReference>
<evidence type="ECO:0000259" key="13">
    <source>
        <dbReference type="PROSITE" id="PS51003"/>
    </source>
</evidence>
<dbReference type="SUPFAM" id="SSF81342">
    <property type="entry name" value="Transmembrane di-heme cytochromes"/>
    <property type="match status" value="1"/>
</dbReference>
<dbReference type="EMBL" id="CABIKM010000022">
    <property type="protein sequence ID" value="VUZ85154.1"/>
    <property type="molecule type" value="Genomic_DNA"/>
</dbReference>
<feature type="transmembrane region" description="Helical" evidence="11">
    <location>
        <begin position="243"/>
        <end position="262"/>
    </location>
</feature>